<dbReference type="AlphaFoldDB" id="A0AAE1N828"/>
<evidence type="ECO:0000256" key="1">
    <source>
        <dbReference type="SAM" id="MobiDB-lite"/>
    </source>
</evidence>
<dbReference type="EMBL" id="JAWXYG010000001">
    <property type="protein sequence ID" value="KAK4285028.1"/>
    <property type="molecule type" value="Genomic_DNA"/>
</dbReference>
<feature type="region of interest" description="Disordered" evidence="1">
    <location>
        <begin position="89"/>
        <end position="133"/>
    </location>
</feature>
<feature type="region of interest" description="Disordered" evidence="1">
    <location>
        <begin position="1"/>
        <end position="20"/>
    </location>
</feature>
<feature type="region of interest" description="Disordered" evidence="1">
    <location>
        <begin position="341"/>
        <end position="361"/>
    </location>
</feature>
<organism evidence="2 3">
    <name type="scientific">Acacia crassicarpa</name>
    <name type="common">northern wattle</name>
    <dbReference type="NCBI Taxonomy" id="499986"/>
    <lineage>
        <taxon>Eukaryota</taxon>
        <taxon>Viridiplantae</taxon>
        <taxon>Streptophyta</taxon>
        <taxon>Embryophyta</taxon>
        <taxon>Tracheophyta</taxon>
        <taxon>Spermatophyta</taxon>
        <taxon>Magnoliopsida</taxon>
        <taxon>eudicotyledons</taxon>
        <taxon>Gunneridae</taxon>
        <taxon>Pentapetalae</taxon>
        <taxon>rosids</taxon>
        <taxon>fabids</taxon>
        <taxon>Fabales</taxon>
        <taxon>Fabaceae</taxon>
        <taxon>Caesalpinioideae</taxon>
        <taxon>mimosoid clade</taxon>
        <taxon>Acacieae</taxon>
        <taxon>Acacia</taxon>
    </lineage>
</organism>
<feature type="region of interest" description="Disordered" evidence="1">
    <location>
        <begin position="32"/>
        <end position="72"/>
    </location>
</feature>
<keyword evidence="3" id="KW-1185">Reference proteome</keyword>
<accession>A0AAE1N828</accession>
<dbReference type="GO" id="GO:0005634">
    <property type="term" value="C:nucleus"/>
    <property type="evidence" value="ECO:0007669"/>
    <property type="project" value="TreeGrafter"/>
</dbReference>
<feature type="region of interest" description="Disordered" evidence="1">
    <location>
        <begin position="386"/>
        <end position="444"/>
    </location>
</feature>
<sequence>MDQTREVSIHRRKRSSFGLKDSSFEEAKKVELQERVKSRCESDHDHNGNSFTISKRKRDAQREEESVGHELEDCEFSLGLSSNTWLFASDHNQQRSNGVMGVVVPKKARSSNKSVRKKTSKSSSSPTEEHNETEIAEVLYGLKSGSRNQDSSEKLQTNAVYENNKVDLMASKSSTVELVEIGREKLDDDTNGHNCKSYVSSKDTLEPIIDLMAPPPTDLKLGNNIDIEDKETKMDTFNKNQDVIKIDMEVPSKDNHILANQQVNKTVSPAWSRNLPPLGYVPPSLQPILETDKTTGSSSTALQLVDFVLSPPQPKHCASHHYIACNIFLHQQLLRANSSSSCGTKPNNVNEVPTSEESKIIGKQSQNGFADVKKNVTQVKKELVVSNKSPDASNSGDSMQMDQQRPYKMHQPSPPIVGNSICASSSNNSSPVQRGASPAAQNSSISIGLSSSHKQSYGVQVKANELTSETCEGKSPYIVGQKNMYSQNFTVPIQPKNENFGDKKQEANLKDGFDLVSSQSFAISFHSQPSVAWQKYYSAWTTTQGDEKKVNSGKSSSSSDNGPTTFVFDDSSKYLSFVLSPKIRTCLDHSMASSSQNLLQVHMQQQEPPPMVTQYKASNRTTPATELVRKSSRRPLDSLNIVTQEQRRVLPGHAQISFEKNYKSFPPLQVQR</sequence>
<comment type="caution">
    <text evidence="2">The sequence shown here is derived from an EMBL/GenBank/DDBJ whole genome shotgun (WGS) entry which is preliminary data.</text>
</comment>
<name>A0AAE1N828_9FABA</name>
<protein>
    <submittedName>
        <fullName evidence="2">Uncharacterized protein</fullName>
    </submittedName>
</protein>
<dbReference type="PANTHER" id="PTHR34798">
    <property type="entry name" value="PROTEIN TIME FOR COFFEE"/>
    <property type="match status" value="1"/>
</dbReference>
<feature type="compositionally biased region" description="Polar residues" evidence="1">
    <location>
        <begin position="386"/>
        <end position="403"/>
    </location>
</feature>
<feature type="region of interest" description="Disordered" evidence="1">
    <location>
        <begin position="544"/>
        <end position="563"/>
    </location>
</feature>
<reference evidence="2" key="1">
    <citation type="submission" date="2023-10" db="EMBL/GenBank/DDBJ databases">
        <title>Chromosome-level genome of the transformable northern wattle, Acacia crassicarpa.</title>
        <authorList>
            <person name="Massaro I."/>
            <person name="Sinha N.R."/>
            <person name="Poethig S."/>
            <person name="Leichty A.R."/>
        </authorList>
    </citation>
    <scope>NUCLEOTIDE SEQUENCE</scope>
    <source>
        <strain evidence="2">Acra3RX</strain>
        <tissue evidence="2">Leaf</tissue>
    </source>
</reference>
<dbReference type="Proteomes" id="UP001293593">
    <property type="component" value="Unassembled WGS sequence"/>
</dbReference>
<feature type="compositionally biased region" description="Basic and acidic residues" evidence="1">
    <location>
        <begin position="32"/>
        <end position="47"/>
    </location>
</feature>
<evidence type="ECO:0000313" key="2">
    <source>
        <dbReference type="EMBL" id="KAK4285028.1"/>
    </source>
</evidence>
<feature type="compositionally biased region" description="Basic residues" evidence="1">
    <location>
        <begin position="106"/>
        <end position="120"/>
    </location>
</feature>
<feature type="compositionally biased region" description="Polar residues" evidence="1">
    <location>
        <begin position="341"/>
        <end position="355"/>
    </location>
</feature>
<evidence type="ECO:0000313" key="3">
    <source>
        <dbReference type="Proteomes" id="UP001293593"/>
    </source>
</evidence>
<feature type="compositionally biased region" description="Basic and acidic residues" evidence="1">
    <location>
        <begin position="60"/>
        <end position="71"/>
    </location>
</feature>
<gene>
    <name evidence="2" type="ORF">QN277_001779</name>
</gene>
<proteinExistence type="predicted"/>
<dbReference type="PANTHER" id="PTHR34798:SF1">
    <property type="entry name" value="TIC-LIKE PROTEIN"/>
    <property type="match status" value="1"/>
</dbReference>
<dbReference type="GO" id="GO:0042752">
    <property type="term" value="P:regulation of circadian rhythm"/>
    <property type="evidence" value="ECO:0007669"/>
    <property type="project" value="InterPro"/>
</dbReference>
<dbReference type="InterPro" id="IPR039317">
    <property type="entry name" value="TIC"/>
</dbReference>